<accession>A0A8S1HVI9</accession>
<organism evidence="1 2">
    <name type="scientific">Caenorhabditis auriculariae</name>
    <dbReference type="NCBI Taxonomy" id="2777116"/>
    <lineage>
        <taxon>Eukaryota</taxon>
        <taxon>Metazoa</taxon>
        <taxon>Ecdysozoa</taxon>
        <taxon>Nematoda</taxon>
        <taxon>Chromadorea</taxon>
        <taxon>Rhabditida</taxon>
        <taxon>Rhabditina</taxon>
        <taxon>Rhabditomorpha</taxon>
        <taxon>Rhabditoidea</taxon>
        <taxon>Rhabditidae</taxon>
        <taxon>Peloderinae</taxon>
        <taxon>Caenorhabditis</taxon>
    </lineage>
</organism>
<gene>
    <name evidence="1" type="ORF">CAUJ_LOCUS14160</name>
</gene>
<sequence>MLSYASLDTLVNSPSGGSKLDRASGGRVRRMPLAGVRLAPLTSPTTKKKLDVEGLICSSMIKQKFARAFGFDSSKQNKGVQTSADQAHALQTSKPRVSNITFSTVTSATGLPTIAAEPNRPRSSRWELAAAASSSRFSSTHDAFI</sequence>
<dbReference type="AlphaFoldDB" id="A0A8S1HVI9"/>
<feature type="non-terminal residue" evidence="1">
    <location>
        <position position="1"/>
    </location>
</feature>
<dbReference type="Proteomes" id="UP000835052">
    <property type="component" value="Unassembled WGS sequence"/>
</dbReference>
<evidence type="ECO:0000313" key="2">
    <source>
        <dbReference type="Proteomes" id="UP000835052"/>
    </source>
</evidence>
<dbReference type="EMBL" id="CAJGYM010000120">
    <property type="protein sequence ID" value="CAD6198254.1"/>
    <property type="molecule type" value="Genomic_DNA"/>
</dbReference>
<evidence type="ECO:0000313" key="1">
    <source>
        <dbReference type="EMBL" id="CAD6198254.1"/>
    </source>
</evidence>
<proteinExistence type="predicted"/>
<keyword evidence="2" id="KW-1185">Reference proteome</keyword>
<name>A0A8S1HVI9_9PELO</name>
<reference evidence="1" key="1">
    <citation type="submission" date="2020-10" db="EMBL/GenBank/DDBJ databases">
        <authorList>
            <person name="Kikuchi T."/>
        </authorList>
    </citation>
    <scope>NUCLEOTIDE SEQUENCE</scope>
    <source>
        <strain evidence="1">NKZ352</strain>
    </source>
</reference>
<dbReference type="OrthoDB" id="5868954at2759"/>
<protein>
    <submittedName>
        <fullName evidence="1">Uncharacterized protein</fullName>
    </submittedName>
</protein>
<comment type="caution">
    <text evidence="1">The sequence shown here is derived from an EMBL/GenBank/DDBJ whole genome shotgun (WGS) entry which is preliminary data.</text>
</comment>